<sequence>MFNFFGKNSGININGKSYSGNNIIFKNGQVIVDGVVQDGTLDEKVKIVVESGVERITCSEPVHIEGDVTGNIIAQSSVNCNNVTGNVRAGTSVNCNNVGGNAVSGTSINCNNIKGNATAKVINRG</sequence>
<dbReference type="EMBL" id="KT224359">
    <property type="protein sequence ID" value="ALA13070.1"/>
    <property type="molecule type" value="Genomic_DNA"/>
</dbReference>
<gene>
    <name evidence="1" type="ORF">TSARBOMBA_231</name>
</gene>
<proteinExistence type="predicted"/>
<reference evidence="1 2" key="1">
    <citation type="journal article" date="2015" name="Genome Announc.">
        <title>Complete Genome Sequence of Bacillus cereus Group Phage TsarBomba.</title>
        <authorList>
            <person name="Erill I."/>
            <person name="Caruso S.M."/>
        </authorList>
    </citation>
    <scope>NUCLEOTIDE SEQUENCE [LARGE SCALE GENOMIC DNA]</scope>
</reference>
<evidence type="ECO:0000313" key="1">
    <source>
        <dbReference type="EMBL" id="ALA13070.1"/>
    </source>
</evidence>
<dbReference type="KEGG" id="vg:26633281"/>
<dbReference type="OrthoDB" id="33594at10239"/>
<dbReference type="RefSeq" id="YP_009207046.1">
    <property type="nucleotide sequence ID" value="NC_028890.1"/>
</dbReference>
<protein>
    <submittedName>
        <fullName evidence="1">Uncharacterized protein</fullName>
    </submittedName>
</protein>
<accession>A0A0K2D003</accession>
<dbReference type="Proteomes" id="UP000204602">
    <property type="component" value="Segment"/>
</dbReference>
<evidence type="ECO:0000313" key="2">
    <source>
        <dbReference type="Proteomes" id="UP000204602"/>
    </source>
</evidence>
<dbReference type="GeneID" id="26633281"/>
<name>A0A0K2D003_9CAUD</name>
<keyword evidence="2" id="KW-1185">Reference proteome</keyword>
<organism evidence="1 2">
    <name type="scientific">Bacillus phage TsarBomba</name>
    <dbReference type="NCBI Taxonomy" id="1690456"/>
    <lineage>
        <taxon>Viruses</taxon>
        <taxon>Duplodnaviria</taxon>
        <taxon>Heunggongvirae</taxon>
        <taxon>Uroviricota</taxon>
        <taxon>Caudoviricetes</taxon>
        <taxon>Herelleviridae</taxon>
        <taxon>Bastillevirinae</taxon>
        <taxon>Tsarbombavirus</taxon>
        <taxon>Tsarbombavirus tsarbomba</taxon>
    </lineage>
</organism>